<dbReference type="Proteomes" id="UP000430508">
    <property type="component" value="Chromosome"/>
</dbReference>
<proteinExistence type="predicted"/>
<evidence type="ECO:0000256" key="3">
    <source>
        <dbReference type="ARBA" id="ARBA00022679"/>
    </source>
</evidence>
<evidence type="ECO:0000256" key="1">
    <source>
        <dbReference type="ARBA" id="ARBA00005189"/>
    </source>
</evidence>
<dbReference type="SUPFAM" id="SSF53335">
    <property type="entry name" value="S-adenosyl-L-methionine-dependent methyltransferases"/>
    <property type="match status" value="1"/>
</dbReference>
<name>A0A857DFB7_9FIRM</name>
<sequence length="261" mass="28840">MIKDDRTERLTFMSELQDEAQGSPEDTSVLYENEEFQQYTEEALRPGGLELTRKALKIAAFPVGSRLLDIGCGCGKTTEFLALEYGMEALGIDISAELIAKAKARNSTLNVQVGSVYDLPYANDAIDGVLTECVFTLFEDKPLALEQIRRVLAPGGKLIISDLYIRENAQAFSQLPMVTCINGITSQDVVCQEVAGAGFKLKEWHDETSVYKGFLAGLIMNYGSISAFWESLLGSCDKACTVQQNIKNVKIGYYLSVWEKE</sequence>
<accession>A0A857DFB7</accession>
<dbReference type="AlphaFoldDB" id="A0A857DFB7"/>
<feature type="domain" description="Methyltransferase type 11" evidence="5">
    <location>
        <begin position="68"/>
        <end position="160"/>
    </location>
</feature>
<dbReference type="Pfam" id="PF08241">
    <property type="entry name" value="Methyltransf_11"/>
    <property type="match status" value="1"/>
</dbReference>
<dbReference type="RefSeq" id="WP_158208040.1">
    <property type="nucleotide sequence ID" value="NZ_CP046996.1"/>
</dbReference>
<keyword evidence="3 6" id="KW-0808">Transferase</keyword>
<evidence type="ECO:0000259" key="5">
    <source>
        <dbReference type="Pfam" id="PF08241"/>
    </source>
</evidence>
<dbReference type="EMBL" id="CP046996">
    <property type="protein sequence ID" value="QGZ99211.1"/>
    <property type="molecule type" value="Genomic_DNA"/>
</dbReference>
<dbReference type="NCBIfam" id="NF045667">
    <property type="entry name" value="MTase_DVU1556"/>
    <property type="match status" value="1"/>
</dbReference>
<dbReference type="PANTHER" id="PTHR44307">
    <property type="entry name" value="PHOSPHOETHANOLAMINE METHYLTRANSFERASE"/>
    <property type="match status" value="1"/>
</dbReference>
<comment type="pathway">
    <text evidence="1">Lipid metabolism.</text>
</comment>
<dbReference type="InterPro" id="IPR029063">
    <property type="entry name" value="SAM-dependent_MTases_sf"/>
</dbReference>
<evidence type="ECO:0000256" key="4">
    <source>
        <dbReference type="ARBA" id="ARBA00025707"/>
    </source>
</evidence>
<evidence type="ECO:0000313" key="6">
    <source>
        <dbReference type="EMBL" id="QGZ99211.1"/>
    </source>
</evidence>
<comment type="pathway">
    <text evidence="4">Phospholipid metabolism.</text>
</comment>
<evidence type="ECO:0000313" key="7">
    <source>
        <dbReference type="Proteomes" id="UP000430508"/>
    </source>
</evidence>
<dbReference type="PANTHER" id="PTHR44307:SF2">
    <property type="entry name" value="PHOSPHOETHANOLAMINE METHYLTRANSFERASE ISOFORM X1"/>
    <property type="match status" value="1"/>
</dbReference>
<gene>
    <name evidence="6" type="ORF">GQ588_00265</name>
</gene>
<dbReference type="Gene3D" id="3.40.50.150">
    <property type="entry name" value="Vaccinia Virus protein VP39"/>
    <property type="match status" value="1"/>
</dbReference>
<dbReference type="GO" id="GO:0032259">
    <property type="term" value="P:methylation"/>
    <property type="evidence" value="ECO:0007669"/>
    <property type="project" value="UniProtKB-KW"/>
</dbReference>
<protein>
    <submittedName>
        <fullName evidence="6">Methyltransferase domain-containing protein</fullName>
    </submittedName>
</protein>
<dbReference type="CDD" id="cd02440">
    <property type="entry name" value="AdoMet_MTases"/>
    <property type="match status" value="1"/>
</dbReference>
<keyword evidence="2 6" id="KW-0489">Methyltransferase</keyword>
<organism evidence="6 7">
    <name type="scientific">Dehalobacter restrictus</name>
    <dbReference type="NCBI Taxonomy" id="55583"/>
    <lineage>
        <taxon>Bacteria</taxon>
        <taxon>Bacillati</taxon>
        <taxon>Bacillota</taxon>
        <taxon>Clostridia</taxon>
        <taxon>Eubacteriales</taxon>
        <taxon>Desulfitobacteriaceae</taxon>
        <taxon>Dehalobacter</taxon>
    </lineage>
</organism>
<dbReference type="InterPro" id="IPR013216">
    <property type="entry name" value="Methyltransf_11"/>
</dbReference>
<evidence type="ECO:0000256" key="2">
    <source>
        <dbReference type="ARBA" id="ARBA00022603"/>
    </source>
</evidence>
<reference evidence="6 7" key="1">
    <citation type="submission" date="2019-12" db="EMBL/GenBank/DDBJ databases">
        <title>Sequence classification of anaerobic respiratory reductive dehalogenases: First we see many, then we see few.</title>
        <authorList>
            <person name="Molenda O."/>
            <person name="Puentes Jacome L.A."/>
            <person name="Cao X."/>
            <person name="Nesbo C.L."/>
            <person name="Tang S."/>
            <person name="Morson N."/>
            <person name="Patron J."/>
            <person name="Lomheim L."/>
            <person name="Wishart D.S."/>
            <person name="Edwards E.A."/>
        </authorList>
    </citation>
    <scope>NUCLEOTIDE SEQUENCE [LARGE SCALE GENOMIC DNA]</scope>
    <source>
        <strain evidence="6 7">12DCA</strain>
    </source>
</reference>
<dbReference type="GO" id="GO:0008757">
    <property type="term" value="F:S-adenosylmethionine-dependent methyltransferase activity"/>
    <property type="evidence" value="ECO:0007669"/>
    <property type="project" value="InterPro"/>
</dbReference>